<protein>
    <submittedName>
        <fullName evidence="2">Uncharacterized protein</fullName>
    </submittedName>
</protein>
<dbReference type="EMBL" id="JACHDY010000001">
    <property type="protein sequence ID" value="MBB5316552.1"/>
    <property type="molecule type" value="Genomic_DNA"/>
</dbReference>
<feature type="transmembrane region" description="Helical" evidence="1">
    <location>
        <begin position="66"/>
        <end position="84"/>
    </location>
</feature>
<feature type="transmembrane region" description="Helical" evidence="1">
    <location>
        <begin position="28"/>
        <end position="46"/>
    </location>
</feature>
<proteinExistence type="predicted"/>
<organism evidence="2 3">
    <name type="scientific">Tunturiibacter empetritectus</name>
    <dbReference type="NCBI Taxonomy" id="3069691"/>
    <lineage>
        <taxon>Bacteria</taxon>
        <taxon>Pseudomonadati</taxon>
        <taxon>Acidobacteriota</taxon>
        <taxon>Terriglobia</taxon>
        <taxon>Terriglobales</taxon>
        <taxon>Acidobacteriaceae</taxon>
        <taxon>Tunturiibacter</taxon>
    </lineage>
</organism>
<evidence type="ECO:0000256" key="1">
    <source>
        <dbReference type="SAM" id="Phobius"/>
    </source>
</evidence>
<evidence type="ECO:0000313" key="3">
    <source>
        <dbReference type="Proteomes" id="UP000568106"/>
    </source>
</evidence>
<accession>A0A7W8IGF2</accession>
<dbReference type="AlphaFoldDB" id="A0A7W8IGF2"/>
<keyword evidence="1" id="KW-0472">Membrane</keyword>
<keyword evidence="1" id="KW-1133">Transmembrane helix</keyword>
<sequence length="113" mass="11942">MASSTFPTPYADGHSSTQVSTKTASVPWYIWCGALAVTSSSIGGAWNVSWHRSIGRDSFWTPAHMAIYVCGVLAAIICGYLILINTFGRTPKDSAATVNVLGFRAPLGAFIAA</sequence>
<dbReference type="InterPro" id="IPR023349">
    <property type="entry name" value="NH3_CH4_mOase_C_sf"/>
</dbReference>
<name>A0A7W8IGF2_9BACT</name>
<gene>
    <name evidence="2" type="ORF">HDF09_001202</name>
</gene>
<reference evidence="2" key="1">
    <citation type="submission" date="2020-08" db="EMBL/GenBank/DDBJ databases">
        <title>Genomic Encyclopedia of Type Strains, Phase IV (KMG-V): Genome sequencing to study the core and pangenomes of soil and plant-associated prokaryotes.</title>
        <authorList>
            <person name="Whitman W."/>
        </authorList>
    </citation>
    <scope>NUCLEOTIDE SEQUENCE [LARGE SCALE GENOMIC DNA]</scope>
    <source>
        <strain evidence="2">M8UP27</strain>
    </source>
</reference>
<keyword evidence="1" id="KW-0812">Transmembrane</keyword>
<keyword evidence="3" id="KW-1185">Reference proteome</keyword>
<evidence type="ECO:0000313" key="2">
    <source>
        <dbReference type="EMBL" id="MBB5316552.1"/>
    </source>
</evidence>
<dbReference type="Gene3D" id="1.20.1050.50">
    <property type="entry name" value="Particulate methane monooxygenase subunit c2. Chain: C"/>
    <property type="match status" value="1"/>
</dbReference>
<dbReference type="Proteomes" id="UP000568106">
    <property type="component" value="Unassembled WGS sequence"/>
</dbReference>
<comment type="caution">
    <text evidence="2">The sequence shown here is derived from an EMBL/GenBank/DDBJ whole genome shotgun (WGS) entry which is preliminary data.</text>
</comment>